<sequence>MTEIDFGQPLPSDLEYAVSFGIPTWDSAISYAEKDPNTLSKMVTGYPRYFPQPAVQQLCSLFIEDYGRGSEGCRPFPSVKSATKCLEYVRSITGPASKAHLEVRKLEFETHTEIKTKESTKLVVNVAAVLASDDEFDIVKEYWKLTGEGVSSRQAAFVNTFWNNTNAALDDKIRSDIFLMVKEGEESKRLIKTRIVDNHTHPFGLEIRELAKNPMVLEPSKDVHLVSSGMAAIFTARKLLDFWEKNVTSNSTCPECACQRKQSCLPSSTVVIFGFPFKDTQVIMEKFGAMKFFGLGNSRDLIGLKDILLKGEQRILAIFVETPSNPLLNMPNLGELRKLADEFGFFIVIDDTIGGLNVNILPYADVVCTSITKLFSGTSNVMGGSVLLNPSSKLYSCARRYFECGEFEDLLWYQDAIVLENNSRDFEDRTVRANKNTKDLLHKMLLPQEGKTIKKIYYPTTSSKETFENYEAVRNELGGYGCMLSLSFYDEEDARIFYDSLKVYKGPSNGTNFTLACSYVQLAHRYELNKVSEFGADPNLVRVSVGLEDIQRLLNVFSDSIEVVRKRHSRFL</sequence>
<comment type="similarity">
    <text evidence="6">Belongs to the trans-sulfuration enzymes family. MET7 subfamily.</text>
</comment>
<keyword evidence="3 7" id="KW-0663">Pyridoxal phosphate</keyword>
<evidence type="ECO:0000256" key="2">
    <source>
        <dbReference type="ARBA" id="ARBA00022605"/>
    </source>
</evidence>
<dbReference type="Proteomes" id="UP000019375">
    <property type="component" value="Unassembled WGS sequence"/>
</dbReference>
<keyword evidence="4" id="KW-0486">Methionine biosynthesis</keyword>
<evidence type="ECO:0000313" key="9">
    <source>
        <dbReference type="Proteomes" id="UP000019375"/>
    </source>
</evidence>
<evidence type="ECO:0000256" key="6">
    <source>
        <dbReference type="ARBA" id="ARBA00061376"/>
    </source>
</evidence>
<keyword evidence="9" id="KW-1185">Reference proteome</keyword>
<dbReference type="InterPro" id="IPR051750">
    <property type="entry name" value="Trans-sulfuration_enzymes"/>
</dbReference>
<dbReference type="Pfam" id="PF01053">
    <property type="entry name" value="Cys_Met_Meta_PP"/>
    <property type="match status" value="1"/>
</dbReference>
<dbReference type="InterPro" id="IPR015421">
    <property type="entry name" value="PyrdxlP-dep_Trfase_major"/>
</dbReference>
<dbReference type="AlphaFoldDB" id="A0A8J2T7J4"/>
<dbReference type="GO" id="GO:0019346">
    <property type="term" value="P:transsulfuration"/>
    <property type="evidence" value="ECO:0007669"/>
    <property type="project" value="InterPro"/>
</dbReference>
<dbReference type="Gene3D" id="3.90.1150.10">
    <property type="entry name" value="Aspartate Aminotransferase, domain 1"/>
    <property type="match status" value="1"/>
</dbReference>
<reference evidence="9" key="1">
    <citation type="journal article" date="2013" name="Genome Announc.">
        <title>Genome sequence of the food spoilage yeast Zygosaccharomyces bailii CLIB 213(T).</title>
        <authorList>
            <person name="Galeote V."/>
            <person name="Bigey F."/>
            <person name="Devillers H."/>
            <person name="Neuveglise C."/>
            <person name="Dequin S."/>
        </authorList>
    </citation>
    <scope>NUCLEOTIDE SEQUENCE [LARGE SCALE GENOMIC DNA]</scope>
    <source>
        <strain evidence="9">CLIB 213 / ATCC 58445 / CBS 680 / CCRC 21525 / NBRC 1098 / NCYC 1416 / NRRL Y-2227</strain>
    </source>
</reference>
<dbReference type="PANTHER" id="PTHR42699:SF1">
    <property type="entry name" value="CYSTATHIONINE GAMMA-SYNTHASE-RELATED"/>
    <property type="match status" value="1"/>
</dbReference>
<dbReference type="PANTHER" id="PTHR42699">
    <property type="match status" value="1"/>
</dbReference>
<dbReference type="SUPFAM" id="SSF53383">
    <property type="entry name" value="PLP-dependent transferases"/>
    <property type="match status" value="1"/>
</dbReference>
<dbReference type="InterPro" id="IPR015424">
    <property type="entry name" value="PyrdxlP-dep_Trfase"/>
</dbReference>
<protein>
    <submittedName>
        <fullName evidence="8">ZYBA0S06-07514g1_1</fullName>
    </submittedName>
</protein>
<dbReference type="InterPro" id="IPR000277">
    <property type="entry name" value="Cys/Met-Metab_PyrdxlP-dep_enz"/>
</dbReference>
<dbReference type="InterPro" id="IPR015422">
    <property type="entry name" value="PyrdxlP-dep_Trfase_small"/>
</dbReference>
<dbReference type="FunFam" id="3.90.1150.10:FF:000063">
    <property type="entry name" value="Probable cystathionine gamma-synthase"/>
    <property type="match status" value="1"/>
</dbReference>
<gene>
    <name evidence="8" type="ORF">BN860_07514g</name>
</gene>
<dbReference type="GO" id="GO:0030170">
    <property type="term" value="F:pyridoxal phosphate binding"/>
    <property type="evidence" value="ECO:0007669"/>
    <property type="project" value="InterPro"/>
</dbReference>
<dbReference type="Gene3D" id="3.40.640.10">
    <property type="entry name" value="Type I PLP-dependent aspartate aminotransferase-like (Major domain)"/>
    <property type="match status" value="1"/>
</dbReference>
<dbReference type="OrthoDB" id="10047078at2759"/>
<dbReference type="GO" id="GO:0003962">
    <property type="term" value="F:cystathionine gamma-synthase activity"/>
    <property type="evidence" value="ECO:0007669"/>
    <property type="project" value="TreeGrafter"/>
</dbReference>
<comment type="cofactor">
    <cofactor evidence="1 7">
        <name>pyridoxal 5'-phosphate</name>
        <dbReference type="ChEBI" id="CHEBI:597326"/>
    </cofactor>
</comment>
<accession>A0A8J2T7J4</accession>
<dbReference type="EMBL" id="HG316459">
    <property type="protein sequence ID" value="CDF90393.1"/>
    <property type="molecule type" value="Genomic_DNA"/>
</dbReference>
<name>A0A8J2T7J4_ZYGB2</name>
<organism evidence="8 9">
    <name type="scientific">Zygosaccharomyces bailii (strain CLIB 213 / ATCC 58445 / CBS 680 / BCRC 21525 / NBRC 1098 / NCYC 1416 / NRRL Y-2227)</name>
    <dbReference type="NCBI Taxonomy" id="1333698"/>
    <lineage>
        <taxon>Eukaryota</taxon>
        <taxon>Fungi</taxon>
        <taxon>Dikarya</taxon>
        <taxon>Ascomycota</taxon>
        <taxon>Saccharomycotina</taxon>
        <taxon>Saccharomycetes</taxon>
        <taxon>Saccharomycetales</taxon>
        <taxon>Saccharomycetaceae</taxon>
        <taxon>Zygosaccharomyces</taxon>
    </lineage>
</organism>
<proteinExistence type="inferred from homology"/>
<dbReference type="GO" id="GO:0009086">
    <property type="term" value="P:methionine biosynthetic process"/>
    <property type="evidence" value="ECO:0007669"/>
    <property type="project" value="UniProtKB-KW"/>
</dbReference>
<evidence type="ECO:0000256" key="1">
    <source>
        <dbReference type="ARBA" id="ARBA00001933"/>
    </source>
</evidence>
<evidence type="ECO:0000256" key="4">
    <source>
        <dbReference type="ARBA" id="ARBA00023167"/>
    </source>
</evidence>
<evidence type="ECO:0000313" key="8">
    <source>
        <dbReference type="EMBL" id="CDF90393.1"/>
    </source>
</evidence>
<evidence type="ECO:0000256" key="5">
    <source>
        <dbReference type="ARBA" id="ARBA00034478"/>
    </source>
</evidence>
<keyword evidence="2" id="KW-0028">Amino-acid biosynthesis</keyword>
<comment type="pathway">
    <text evidence="5">Amino-acid biosynthesis; L-methionine biosynthesis via de novo pathway.</text>
</comment>
<evidence type="ECO:0000256" key="3">
    <source>
        <dbReference type="ARBA" id="ARBA00022898"/>
    </source>
</evidence>
<evidence type="ECO:0000256" key="7">
    <source>
        <dbReference type="RuleBase" id="RU362118"/>
    </source>
</evidence>